<dbReference type="InterPro" id="IPR032524">
    <property type="entry name" value="ABC_tran_C"/>
</dbReference>
<feature type="domain" description="ABC transporter" evidence="5">
    <location>
        <begin position="4"/>
        <end position="264"/>
    </location>
</feature>
<dbReference type="GO" id="GO:0003677">
    <property type="term" value="F:DNA binding"/>
    <property type="evidence" value="ECO:0007669"/>
    <property type="project" value="InterPro"/>
</dbReference>
<dbReference type="AlphaFoldDB" id="A0A1D2YX62"/>
<evidence type="ECO:0000313" key="6">
    <source>
        <dbReference type="EMBL" id="OEG00262.1"/>
    </source>
</evidence>
<dbReference type="PROSITE" id="PS50893">
    <property type="entry name" value="ABC_TRANSPORTER_2"/>
    <property type="match status" value="2"/>
</dbReference>
<dbReference type="FunFam" id="3.40.50.300:FF:000011">
    <property type="entry name" value="Putative ABC transporter ATP-binding component"/>
    <property type="match status" value="1"/>
</dbReference>
<dbReference type="PANTHER" id="PTHR42855:SF2">
    <property type="entry name" value="DRUG RESISTANCE ABC TRANSPORTER,ATP-BINDING PROTEIN"/>
    <property type="match status" value="1"/>
</dbReference>
<dbReference type="Proteomes" id="UP000243739">
    <property type="component" value="Unassembled WGS sequence"/>
</dbReference>
<dbReference type="InterPro" id="IPR017871">
    <property type="entry name" value="ABC_transporter-like_CS"/>
</dbReference>
<name>A0A1D2YX62_9BACI</name>
<proteinExistence type="predicted"/>
<dbReference type="SUPFAM" id="SSF52540">
    <property type="entry name" value="P-loop containing nucleoside triphosphate hydrolases"/>
    <property type="match status" value="2"/>
</dbReference>
<dbReference type="Pfam" id="PF00005">
    <property type="entry name" value="ABC_tran"/>
    <property type="match status" value="2"/>
</dbReference>
<dbReference type="SMART" id="SM00382">
    <property type="entry name" value="AAA"/>
    <property type="match status" value="2"/>
</dbReference>
<dbReference type="PANTHER" id="PTHR42855">
    <property type="entry name" value="ABC TRANSPORTER ATP-BINDING SUBUNIT"/>
    <property type="match status" value="1"/>
</dbReference>
<evidence type="ECO:0000256" key="1">
    <source>
        <dbReference type="ARBA" id="ARBA00022737"/>
    </source>
</evidence>
<evidence type="ECO:0000256" key="3">
    <source>
        <dbReference type="ARBA" id="ARBA00022840"/>
    </source>
</evidence>
<dbReference type="RefSeq" id="WP_069655899.1">
    <property type="nucleotide sequence ID" value="NZ_MIJF01000004.1"/>
</dbReference>
<dbReference type="InterPro" id="IPR051309">
    <property type="entry name" value="ABCF_ATPase"/>
</dbReference>
<keyword evidence="3 6" id="KW-0067">ATP-binding</keyword>
<evidence type="ECO:0000313" key="7">
    <source>
        <dbReference type="Proteomes" id="UP000243739"/>
    </source>
</evidence>
<dbReference type="InterPro" id="IPR003439">
    <property type="entry name" value="ABC_transporter-like_ATP-bd"/>
</dbReference>
<dbReference type="CDD" id="cd03221">
    <property type="entry name" value="ABCF_EF-3"/>
    <property type="match status" value="2"/>
</dbReference>
<keyword evidence="2" id="KW-0547">Nucleotide-binding</keyword>
<dbReference type="EMBL" id="MIJF01000004">
    <property type="protein sequence ID" value="OEG00262.1"/>
    <property type="molecule type" value="Genomic_DNA"/>
</dbReference>
<dbReference type="PROSITE" id="PS00211">
    <property type="entry name" value="ABC_TRANSPORTER_1"/>
    <property type="match status" value="2"/>
</dbReference>
<gene>
    <name evidence="6" type="ORF">BHF71_05660</name>
</gene>
<dbReference type="Pfam" id="PF16326">
    <property type="entry name" value="ABC_tran_CTD"/>
    <property type="match status" value="1"/>
</dbReference>
<evidence type="ECO:0000259" key="5">
    <source>
        <dbReference type="PROSITE" id="PS50893"/>
    </source>
</evidence>
<evidence type="ECO:0000256" key="4">
    <source>
        <dbReference type="SAM" id="MobiDB-lite"/>
    </source>
</evidence>
<dbReference type="FunFam" id="3.40.50.300:FF:000309">
    <property type="entry name" value="ABC transporter ATP-binding protein"/>
    <property type="match status" value="1"/>
</dbReference>
<dbReference type="InterPro" id="IPR032781">
    <property type="entry name" value="ABC_tran_Xtn"/>
</dbReference>
<dbReference type="STRING" id="337097.BHF71_05660"/>
<protein>
    <submittedName>
        <fullName evidence="6">Multidrug ABC transporter ATP-binding protein</fullName>
    </submittedName>
</protein>
<dbReference type="GO" id="GO:0005524">
    <property type="term" value="F:ATP binding"/>
    <property type="evidence" value="ECO:0007669"/>
    <property type="project" value="UniProtKB-KW"/>
</dbReference>
<accession>A0A1D2YX62</accession>
<feature type="domain" description="ABC transporter" evidence="5">
    <location>
        <begin position="331"/>
        <end position="545"/>
    </location>
</feature>
<dbReference type="Gene3D" id="3.40.50.300">
    <property type="entry name" value="P-loop containing nucleotide triphosphate hydrolases"/>
    <property type="match status" value="2"/>
</dbReference>
<keyword evidence="7" id="KW-1185">Reference proteome</keyword>
<reference evidence="6 7" key="1">
    <citation type="submission" date="2016-09" db="EMBL/GenBank/DDBJ databases">
        <title>Draft genome sequence for the type strain of Vulcanibacillus modesticaldus BR, a strictly anaerobic, moderately thermophilic, and nitrate-reducing bacterium from deep sea-hydrothermal vents of the Mid-Atlantic Ridge.</title>
        <authorList>
            <person name="Abin C.A."/>
            <person name="Hollibaugh J.T."/>
        </authorList>
    </citation>
    <scope>NUCLEOTIDE SEQUENCE [LARGE SCALE GENOMIC DNA]</scope>
    <source>
        <strain evidence="6 7">BR</strain>
    </source>
</reference>
<feature type="region of interest" description="Disordered" evidence="4">
    <location>
        <begin position="543"/>
        <end position="570"/>
    </location>
</feature>
<feature type="compositionally biased region" description="Basic and acidic residues" evidence="4">
    <location>
        <begin position="549"/>
        <end position="564"/>
    </location>
</feature>
<dbReference type="InterPro" id="IPR003593">
    <property type="entry name" value="AAA+_ATPase"/>
</dbReference>
<evidence type="ECO:0000256" key="2">
    <source>
        <dbReference type="ARBA" id="ARBA00022741"/>
    </source>
</evidence>
<organism evidence="6 7">
    <name type="scientific">Vulcanibacillus modesticaldus</name>
    <dbReference type="NCBI Taxonomy" id="337097"/>
    <lineage>
        <taxon>Bacteria</taxon>
        <taxon>Bacillati</taxon>
        <taxon>Bacillota</taxon>
        <taxon>Bacilli</taxon>
        <taxon>Bacillales</taxon>
        <taxon>Bacillaceae</taxon>
        <taxon>Vulcanibacillus</taxon>
    </lineage>
</organism>
<dbReference type="InterPro" id="IPR027417">
    <property type="entry name" value="P-loop_NTPase"/>
</dbReference>
<dbReference type="Pfam" id="PF12848">
    <property type="entry name" value="ABC_tran_Xtn"/>
    <property type="match status" value="1"/>
</dbReference>
<keyword evidence="1" id="KW-0677">Repeat</keyword>
<dbReference type="GO" id="GO:0016887">
    <property type="term" value="F:ATP hydrolysis activity"/>
    <property type="evidence" value="ECO:0007669"/>
    <property type="project" value="InterPro"/>
</dbReference>
<comment type="caution">
    <text evidence="6">The sequence shown here is derived from an EMBL/GenBank/DDBJ whole genome shotgun (WGS) entry which is preliminary data.</text>
</comment>
<sequence>MIILQTQGVTKSFGIDVILTDIDMVIQSTDRIGLVGVNGAGKSTLLKIIAAKILPDSGEINIAKDTKIGYLAQDSGLETERSIWEEMRSVFIHLIEQEKYIRSLEDQMATLSYQENNKEYEKLMNEYSKVTEQFKDNGGYSYEAKIRSILHGLGFGDFDLHNQPIYTLSGGQKTRLAMAKLLLEEPNLLILDEPTNYLDVESLRWLEGYLKSYSGAILLVSHDRYFLDTLVNVIYEIEKTKATRYVGNYSQYIKQKAANIEIMLKKYDKQQIEIKKLEDFIQKNIARASTTRRAQSRRKMLEKMELIDRPTSNRTVSFAFETDFQSGNIVLTVKDLAMGFDDKSLFQNVSFMVKKQERIALIGPNGIGKSTLFKLIRKKFQPKHGTIEFGSKVKVGYYDQEQEDLHLEKRIIDEVWDDYPELTEKEIRTILGNFLFIGDDVFKKIKDLSGGEKARVSLAKLMLKRANFLLLDEPTNHLDIYSREVLENALIDYPGTILFISHDRYFLNRIATRIIELNATGIINYLGNYDYYLEKKAEQEEASDNSLSLEDKKRKEQLNKERERKKSQRQLRRKIESLEQEIDKIEKNVAEIESELLQPEVYLDHQLSYSKNEELNQLKSRLELLLVEWEETQIKLED</sequence>